<gene>
    <name evidence="3" type="ORF">EV652_104411</name>
</gene>
<reference evidence="3 4" key="1">
    <citation type="journal article" date="2015" name="Stand. Genomic Sci.">
        <title>Genomic Encyclopedia of Bacterial and Archaeal Type Strains, Phase III: the genomes of soil and plant-associated and newly described type strains.</title>
        <authorList>
            <person name="Whitman W.B."/>
            <person name="Woyke T."/>
            <person name="Klenk H.P."/>
            <person name="Zhou Y."/>
            <person name="Lilburn T.G."/>
            <person name="Beck B.J."/>
            <person name="De Vos P."/>
            <person name="Vandamme P."/>
            <person name="Eisen J.A."/>
            <person name="Garrity G."/>
            <person name="Hugenholtz P."/>
            <person name="Kyrpides N.C."/>
        </authorList>
    </citation>
    <scope>NUCLEOTIDE SEQUENCE [LARGE SCALE GENOMIC DNA]</scope>
    <source>
        <strain evidence="3 4">VKM Ac-2572</strain>
    </source>
</reference>
<feature type="transmembrane region" description="Helical" evidence="2">
    <location>
        <begin position="187"/>
        <end position="207"/>
    </location>
</feature>
<evidence type="ECO:0000313" key="4">
    <source>
        <dbReference type="Proteomes" id="UP000294508"/>
    </source>
</evidence>
<feature type="transmembrane region" description="Helical" evidence="2">
    <location>
        <begin position="145"/>
        <end position="166"/>
    </location>
</feature>
<sequence>MADAVTGQDRTAAWRWEQLTRSHRQNKRVGSAEPVQVGVGEPVGSERVGARRAVEREPVGLGEPVRSEPVGARRAVEGERVGAEVGGVRPGGGELFGYGLVSSVLGAVSWFLVVLLVMAVVRGPFYGLVEDGPFGPGTWGGPTKAGAWAAHAGISVPIIGALLFVFRGIGWLHAALVRRLYGLAGRWVLPATISVCAGGMLLIWSWIQQL</sequence>
<feature type="compositionally biased region" description="Basic and acidic residues" evidence="1">
    <location>
        <begin position="48"/>
        <end position="58"/>
    </location>
</feature>
<dbReference type="Proteomes" id="UP000294508">
    <property type="component" value="Unassembled WGS sequence"/>
</dbReference>
<dbReference type="EMBL" id="SLWN01000004">
    <property type="protein sequence ID" value="TCO32805.1"/>
    <property type="molecule type" value="Genomic_DNA"/>
</dbReference>
<evidence type="ECO:0000256" key="1">
    <source>
        <dbReference type="SAM" id="MobiDB-lite"/>
    </source>
</evidence>
<evidence type="ECO:0000313" key="3">
    <source>
        <dbReference type="EMBL" id="TCO32805.1"/>
    </source>
</evidence>
<dbReference type="AlphaFoldDB" id="A0A4R2HS60"/>
<feature type="compositionally biased region" description="Low complexity" evidence="1">
    <location>
        <begin position="33"/>
        <end position="47"/>
    </location>
</feature>
<feature type="region of interest" description="Disordered" evidence="1">
    <location>
        <begin position="23"/>
        <end position="68"/>
    </location>
</feature>
<organism evidence="3 4">
    <name type="scientific">Kribbella steppae</name>
    <dbReference type="NCBI Taxonomy" id="2512223"/>
    <lineage>
        <taxon>Bacteria</taxon>
        <taxon>Bacillati</taxon>
        <taxon>Actinomycetota</taxon>
        <taxon>Actinomycetes</taxon>
        <taxon>Propionibacteriales</taxon>
        <taxon>Kribbellaceae</taxon>
        <taxon>Kribbella</taxon>
    </lineage>
</organism>
<keyword evidence="2" id="KW-0472">Membrane</keyword>
<keyword evidence="2" id="KW-1133">Transmembrane helix</keyword>
<keyword evidence="2" id="KW-0812">Transmembrane</keyword>
<accession>A0A4R2HS60</accession>
<proteinExistence type="predicted"/>
<protein>
    <submittedName>
        <fullName evidence="3">Uncharacterized protein</fullName>
    </submittedName>
</protein>
<comment type="caution">
    <text evidence="3">The sequence shown here is derived from an EMBL/GenBank/DDBJ whole genome shotgun (WGS) entry which is preliminary data.</text>
</comment>
<name>A0A4R2HS60_9ACTN</name>
<keyword evidence="4" id="KW-1185">Reference proteome</keyword>
<feature type="transmembrane region" description="Helical" evidence="2">
    <location>
        <begin position="95"/>
        <end position="125"/>
    </location>
</feature>
<evidence type="ECO:0000256" key="2">
    <source>
        <dbReference type="SAM" id="Phobius"/>
    </source>
</evidence>